<reference evidence="8" key="1">
    <citation type="journal article" date="2020" name="Stud. Mycol.">
        <title>101 Dothideomycetes genomes: a test case for predicting lifestyles and emergence of pathogens.</title>
        <authorList>
            <person name="Haridas S."/>
            <person name="Albert R."/>
            <person name="Binder M."/>
            <person name="Bloem J."/>
            <person name="Labutti K."/>
            <person name="Salamov A."/>
            <person name="Andreopoulos B."/>
            <person name="Baker S."/>
            <person name="Barry K."/>
            <person name="Bills G."/>
            <person name="Bluhm B."/>
            <person name="Cannon C."/>
            <person name="Castanera R."/>
            <person name="Culley D."/>
            <person name="Daum C."/>
            <person name="Ezra D."/>
            <person name="Gonzalez J."/>
            <person name="Henrissat B."/>
            <person name="Kuo A."/>
            <person name="Liang C."/>
            <person name="Lipzen A."/>
            <person name="Lutzoni F."/>
            <person name="Magnuson J."/>
            <person name="Mondo S."/>
            <person name="Nolan M."/>
            <person name="Ohm R."/>
            <person name="Pangilinan J."/>
            <person name="Park H.-J."/>
            <person name="Ramirez L."/>
            <person name="Alfaro M."/>
            <person name="Sun H."/>
            <person name="Tritt A."/>
            <person name="Yoshinaga Y."/>
            <person name="Zwiers L.-H."/>
            <person name="Turgeon B."/>
            <person name="Goodwin S."/>
            <person name="Spatafora J."/>
            <person name="Crous P."/>
            <person name="Grigoriev I."/>
        </authorList>
    </citation>
    <scope>NUCLEOTIDE SEQUENCE</scope>
    <source>
        <strain evidence="8">CBS 113389</strain>
    </source>
</reference>
<feature type="binding site" description="axial binding residue" evidence="5">
    <location>
        <position position="472"/>
    </location>
    <ligand>
        <name>heme</name>
        <dbReference type="ChEBI" id="CHEBI:30413"/>
    </ligand>
    <ligandPart>
        <name>Fe</name>
        <dbReference type="ChEBI" id="CHEBI:18248"/>
    </ligandPart>
</feature>
<keyword evidence="9" id="KW-1185">Reference proteome</keyword>
<keyword evidence="7" id="KW-0472">Membrane</keyword>
<dbReference type="SUPFAM" id="SSF48264">
    <property type="entry name" value="Cytochrome P450"/>
    <property type="match status" value="1"/>
</dbReference>
<dbReference type="RefSeq" id="XP_033591360.1">
    <property type="nucleotide sequence ID" value="XM_033733438.1"/>
</dbReference>
<protein>
    <submittedName>
        <fullName evidence="8">Putative P450 monooxygenase</fullName>
    </submittedName>
</protein>
<feature type="transmembrane region" description="Helical" evidence="7">
    <location>
        <begin position="42"/>
        <end position="61"/>
    </location>
</feature>
<dbReference type="InterPro" id="IPR036396">
    <property type="entry name" value="Cyt_P450_sf"/>
</dbReference>
<evidence type="ECO:0000256" key="7">
    <source>
        <dbReference type="SAM" id="Phobius"/>
    </source>
</evidence>
<organism evidence="8 9">
    <name type="scientific">Neohortaea acidophila</name>
    <dbReference type="NCBI Taxonomy" id="245834"/>
    <lineage>
        <taxon>Eukaryota</taxon>
        <taxon>Fungi</taxon>
        <taxon>Dikarya</taxon>
        <taxon>Ascomycota</taxon>
        <taxon>Pezizomycotina</taxon>
        <taxon>Dothideomycetes</taxon>
        <taxon>Dothideomycetidae</taxon>
        <taxon>Mycosphaerellales</taxon>
        <taxon>Teratosphaeriaceae</taxon>
        <taxon>Neohortaea</taxon>
    </lineage>
</organism>
<dbReference type="EMBL" id="MU001634">
    <property type="protein sequence ID" value="KAF2484791.1"/>
    <property type="molecule type" value="Genomic_DNA"/>
</dbReference>
<evidence type="ECO:0000313" key="8">
    <source>
        <dbReference type="EMBL" id="KAF2484791.1"/>
    </source>
</evidence>
<keyword evidence="6 8" id="KW-0503">Monooxygenase</keyword>
<dbReference type="GO" id="GO:0016705">
    <property type="term" value="F:oxidoreductase activity, acting on paired donors, with incorporation or reduction of molecular oxygen"/>
    <property type="evidence" value="ECO:0007669"/>
    <property type="project" value="InterPro"/>
</dbReference>
<dbReference type="GeneID" id="54474440"/>
<accession>A0A6A6PYF1</accession>
<dbReference type="OrthoDB" id="1470350at2759"/>
<evidence type="ECO:0000256" key="2">
    <source>
        <dbReference type="ARBA" id="ARBA00022723"/>
    </source>
</evidence>
<dbReference type="Pfam" id="PF00067">
    <property type="entry name" value="p450"/>
    <property type="match status" value="1"/>
</dbReference>
<keyword evidence="7" id="KW-1133">Transmembrane helix</keyword>
<keyword evidence="7" id="KW-0812">Transmembrane</keyword>
<gene>
    <name evidence="8" type="ORF">BDY17DRAFT_296315</name>
</gene>
<dbReference type="PRINTS" id="PR00463">
    <property type="entry name" value="EP450I"/>
</dbReference>
<comment type="similarity">
    <text evidence="1 6">Belongs to the cytochrome P450 family.</text>
</comment>
<dbReference type="Gene3D" id="1.10.630.10">
    <property type="entry name" value="Cytochrome P450"/>
    <property type="match status" value="1"/>
</dbReference>
<dbReference type="InterPro" id="IPR001128">
    <property type="entry name" value="Cyt_P450"/>
</dbReference>
<keyword evidence="3 6" id="KW-0560">Oxidoreductase</keyword>
<evidence type="ECO:0000313" key="9">
    <source>
        <dbReference type="Proteomes" id="UP000799767"/>
    </source>
</evidence>
<dbReference type="AlphaFoldDB" id="A0A6A6PYF1"/>
<dbReference type="PANTHER" id="PTHR46300:SF8">
    <property type="entry name" value="CYTOCHROME P450 2E1"/>
    <property type="match status" value="1"/>
</dbReference>
<dbReference type="InterPro" id="IPR050364">
    <property type="entry name" value="Cytochrome_P450_fung"/>
</dbReference>
<dbReference type="Proteomes" id="UP000799767">
    <property type="component" value="Unassembled WGS sequence"/>
</dbReference>
<evidence type="ECO:0000256" key="6">
    <source>
        <dbReference type="RuleBase" id="RU000461"/>
    </source>
</evidence>
<dbReference type="InterPro" id="IPR017972">
    <property type="entry name" value="Cyt_P450_CS"/>
</dbReference>
<keyword evidence="2 5" id="KW-0479">Metal-binding</keyword>
<evidence type="ECO:0000256" key="1">
    <source>
        <dbReference type="ARBA" id="ARBA00010617"/>
    </source>
</evidence>
<sequence length="590" mass="66948">MAQLTQGAAASFYSFGNASSFTNVPVPEVAKSLYLSALQQPYAAVGITLVLAVLLGSVLGFGKKKLPPGVKPLPMHSGLPPEPGIEAAWYFGALHKKYGPIYAWKIMGITHIWIETDEVSRDLFVKRQRKYCDRNPLPASVGIREGKEVLPLMAYSETWKRYKNFMHFIMKDASPKAFYGWPAIENKRTIRRLLEAPERWSEHMIVHCSRTIGSIAWGDPEHGNKLLTIVPELLKAVSPAGPLINKLTFLMHLPAFISPWKRSEARRKQEMTEAFYEALDDVKERMKTGDVQPCWSTLWWDENAKGVDAKKLDYHEAAHAIGSSSFVAIATIGGPLHAFFLAMCHYPEWLPKMQEEIDRVCGDRLPAAEDIPNMPRLRATTKEMLRWRQSTPLGVPHVTLEDDIYNGYYIPKGAICHANNYLISREPKQFPKADQFIPERWLDPAYPTYKEPLTEFPNLRGDIAFGYGNRGCPGTDLTSLELFTLFGALAAVYDIKKPEGTDHLPWYEVHPYVITMTLPFPVDIKPRSEKKRQWILDNCQDAGWTLKTKDQVTSRWDVLDKEKDGSPFSWQGVCVPYVRPKVPRVYPEGV</sequence>
<dbReference type="PROSITE" id="PS00086">
    <property type="entry name" value="CYTOCHROME_P450"/>
    <property type="match status" value="1"/>
</dbReference>
<dbReference type="InterPro" id="IPR002401">
    <property type="entry name" value="Cyt_P450_E_grp-I"/>
</dbReference>
<dbReference type="GO" id="GO:0004497">
    <property type="term" value="F:monooxygenase activity"/>
    <property type="evidence" value="ECO:0007669"/>
    <property type="project" value="UniProtKB-KW"/>
</dbReference>
<evidence type="ECO:0000256" key="3">
    <source>
        <dbReference type="ARBA" id="ARBA00023002"/>
    </source>
</evidence>
<evidence type="ECO:0000256" key="5">
    <source>
        <dbReference type="PIRSR" id="PIRSR602401-1"/>
    </source>
</evidence>
<dbReference type="GO" id="GO:0020037">
    <property type="term" value="F:heme binding"/>
    <property type="evidence" value="ECO:0007669"/>
    <property type="project" value="InterPro"/>
</dbReference>
<evidence type="ECO:0000256" key="4">
    <source>
        <dbReference type="ARBA" id="ARBA00023004"/>
    </source>
</evidence>
<name>A0A6A6PYF1_9PEZI</name>
<comment type="cofactor">
    <cofactor evidence="5">
        <name>heme</name>
        <dbReference type="ChEBI" id="CHEBI:30413"/>
    </cofactor>
</comment>
<proteinExistence type="inferred from homology"/>
<dbReference type="PANTHER" id="PTHR46300">
    <property type="entry name" value="P450, PUTATIVE (EUROFUNG)-RELATED-RELATED"/>
    <property type="match status" value="1"/>
</dbReference>
<keyword evidence="4 5" id="KW-0408">Iron</keyword>
<dbReference type="GO" id="GO:0005506">
    <property type="term" value="F:iron ion binding"/>
    <property type="evidence" value="ECO:0007669"/>
    <property type="project" value="InterPro"/>
</dbReference>
<keyword evidence="5 6" id="KW-0349">Heme</keyword>